<organism evidence="8 9">
    <name type="scientific">Synaphobranchus kaupii</name>
    <name type="common">Kaup's arrowtooth eel</name>
    <dbReference type="NCBI Taxonomy" id="118154"/>
    <lineage>
        <taxon>Eukaryota</taxon>
        <taxon>Metazoa</taxon>
        <taxon>Chordata</taxon>
        <taxon>Craniata</taxon>
        <taxon>Vertebrata</taxon>
        <taxon>Euteleostomi</taxon>
        <taxon>Actinopterygii</taxon>
        <taxon>Neopterygii</taxon>
        <taxon>Teleostei</taxon>
        <taxon>Anguilliformes</taxon>
        <taxon>Synaphobranchidae</taxon>
        <taxon>Synaphobranchus</taxon>
    </lineage>
</organism>
<protein>
    <recommendedName>
        <fullName evidence="10">Taperin</fullName>
    </recommendedName>
</protein>
<evidence type="ECO:0000256" key="1">
    <source>
        <dbReference type="ARBA" id="ARBA00004496"/>
    </source>
</evidence>
<dbReference type="Pfam" id="PF13916">
    <property type="entry name" value="Phostensin_N"/>
    <property type="match status" value="2"/>
</dbReference>
<evidence type="ECO:0000259" key="7">
    <source>
        <dbReference type="Pfam" id="PF13916"/>
    </source>
</evidence>
<dbReference type="PANTHER" id="PTHR21685:SF1">
    <property type="entry name" value="TAPERIN"/>
    <property type="match status" value="1"/>
</dbReference>
<comment type="subcellular location">
    <subcellularLocation>
        <location evidence="1">Cytoplasm</location>
    </subcellularLocation>
</comment>
<feature type="region of interest" description="Disordered" evidence="5">
    <location>
        <begin position="454"/>
        <end position="511"/>
    </location>
</feature>
<dbReference type="InterPro" id="IPR026671">
    <property type="entry name" value="PPP1R18/Tprn"/>
</dbReference>
<sequence length="845" mass="93202">MYGDEINGLRCETESDSSMPVWKREILERRKAKSGGALDSFSSVNDEIHGENGRSEKSSATSNGNFTITSTSQHFAGKRVFTPAFFSPLKTTKKPWSTFDHCDITTPDKNVCCHSERKSLVLSDSLGPLHDNPFIKMERHRKKWQNQENAAQSIQHILELYGSVPGVRTIRAENIIIIESDPDYLLEPHDFKAGPKLKHNGSYSSLKDLLDGKCTAVTEIHAKEVVIYNSELSKSEENLSTFGDYGSDGKLIRGQGRVSRMLQKFDCNYNKLKPLSRSSENLLDSASDSSDRLRLRPKPQLDPVPKSATPTRSTSAAVSPGQVQTPLVSKSSRSISQTPSSVEKQESGVPFSRPPQSEGECRTPVNLHNGAERPQTKPLSEKCWDIPEQSSKSKVPSSLERPRRVPDVPSFRPSTRSSNFEIRPSPLPDLSTLPPDDVQARALANLRLQSRNSFTVIPERRTPAPLSGGGTPPSPVKPASSPCPHLGPPEPQATTVPKPAPPDLPPPSLSPPKIQEEIVPRHAITEPAEPDFPVDPCTSPSQSTVDLTPDPPTQVMLPEEPLCIDRLPEEPLCIDRLPEETLCIDRLPEEPLCIDRLPEEPLCIDRLPEEPVCIDRLPVTNIDDVVVGPVRGAASSSVLQRKGNTFTVVPKRRPDPQAGPPEPLGPAGEQPPPVPMPKPAPYAALGSLLKKRYPKAEEIEVIGGYQSLSRSCLSKTPTRKKLKISFNESSLHSTFEYPSESCLWDGGEVGDEEWEDEAPATTRFLIPRPSYISSPTNTTSTIDISNYTPKHSVDFSAWQEDKHDFHVFSGDCNTECAEMSLEEVMLTPADRFPLPEFHSDPALYF</sequence>
<accession>A0A9Q1GA70</accession>
<dbReference type="PANTHER" id="PTHR21685">
    <property type="entry name" value="TON-B BOX DOMAIN"/>
    <property type="match status" value="1"/>
</dbReference>
<feature type="compositionally biased region" description="Polar residues" evidence="5">
    <location>
        <begin position="308"/>
        <end position="342"/>
    </location>
</feature>
<comment type="caution">
    <text evidence="8">The sequence shown here is derived from an EMBL/GenBank/DDBJ whole genome shotgun (WGS) entry which is preliminary data.</text>
</comment>
<evidence type="ECO:0000256" key="5">
    <source>
        <dbReference type="SAM" id="MobiDB-lite"/>
    </source>
</evidence>
<feature type="domain" description="Phostensin/Taperin N-terminal" evidence="7">
    <location>
        <begin position="115"/>
        <end position="165"/>
    </location>
</feature>
<evidence type="ECO:0000256" key="3">
    <source>
        <dbReference type="ARBA" id="ARBA00022553"/>
    </source>
</evidence>
<dbReference type="InterPro" id="IPR025903">
    <property type="entry name" value="Phostensin/Taperin_N_dom"/>
</dbReference>
<evidence type="ECO:0000256" key="4">
    <source>
        <dbReference type="ARBA" id="ARBA00023203"/>
    </source>
</evidence>
<feature type="region of interest" description="Disordered" evidence="5">
    <location>
        <begin position="38"/>
        <end position="65"/>
    </location>
</feature>
<feature type="domain" description="Phostensin/Taperin PP1-binding" evidence="6">
    <location>
        <begin position="616"/>
        <end position="743"/>
    </location>
</feature>
<keyword evidence="2" id="KW-0963">Cytoplasm</keyword>
<keyword evidence="3" id="KW-0597">Phosphoprotein</keyword>
<dbReference type="Pfam" id="PF13914">
    <property type="entry name" value="Phostensin"/>
    <property type="match status" value="1"/>
</dbReference>
<feature type="domain" description="Phostensin/Taperin N-terminal" evidence="7">
    <location>
        <begin position="17"/>
        <end position="36"/>
    </location>
</feature>
<evidence type="ECO:0000256" key="2">
    <source>
        <dbReference type="ARBA" id="ARBA00022490"/>
    </source>
</evidence>
<name>A0A9Q1GA70_SYNKA</name>
<keyword evidence="9" id="KW-1185">Reference proteome</keyword>
<keyword evidence="4" id="KW-0009">Actin-binding</keyword>
<proteinExistence type="predicted"/>
<evidence type="ECO:0000259" key="6">
    <source>
        <dbReference type="Pfam" id="PF13914"/>
    </source>
</evidence>
<dbReference type="GO" id="GO:0005737">
    <property type="term" value="C:cytoplasm"/>
    <property type="evidence" value="ECO:0007669"/>
    <property type="project" value="UniProtKB-SubCell"/>
</dbReference>
<dbReference type="GO" id="GO:0019902">
    <property type="term" value="F:phosphatase binding"/>
    <property type="evidence" value="ECO:0007669"/>
    <property type="project" value="InterPro"/>
</dbReference>
<dbReference type="AlphaFoldDB" id="A0A9Q1GA70"/>
<feature type="compositionally biased region" description="Pro residues" evidence="5">
    <location>
        <begin position="498"/>
        <end position="510"/>
    </location>
</feature>
<evidence type="ECO:0008006" key="10">
    <source>
        <dbReference type="Google" id="ProtNLM"/>
    </source>
</evidence>
<dbReference type="OrthoDB" id="9945184at2759"/>
<dbReference type="GO" id="GO:0003779">
    <property type="term" value="F:actin binding"/>
    <property type="evidence" value="ECO:0007669"/>
    <property type="project" value="UniProtKB-KW"/>
</dbReference>
<feature type="compositionally biased region" description="Pro residues" evidence="5">
    <location>
        <begin position="657"/>
        <end position="680"/>
    </location>
</feature>
<feature type="region of interest" description="Disordered" evidence="5">
    <location>
        <begin position="278"/>
        <end position="435"/>
    </location>
</feature>
<reference evidence="8" key="1">
    <citation type="journal article" date="2023" name="Science">
        <title>Genome structures resolve the early diversification of teleost fishes.</title>
        <authorList>
            <person name="Parey E."/>
            <person name="Louis A."/>
            <person name="Montfort J."/>
            <person name="Bouchez O."/>
            <person name="Roques C."/>
            <person name="Iampietro C."/>
            <person name="Lluch J."/>
            <person name="Castinel A."/>
            <person name="Donnadieu C."/>
            <person name="Desvignes T."/>
            <person name="Floi Bucao C."/>
            <person name="Jouanno E."/>
            <person name="Wen M."/>
            <person name="Mejri S."/>
            <person name="Dirks R."/>
            <person name="Jansen H."/>
            <person name="Henkel C."/>
            <person name="Chen W.J."/>
            <person name="Zahm M."/>
            <person name="Cabau C."/>
            <person name="Klopp C."/>
            <person name="Thompson A.W."/>
            <person name="Robinson-Rechavi M."/>
            <person name="Braasch I."/>
            <person name="Lecointre G."/>
            <person name="Bobe J."/>
            <person name="Postlethwait J.H."/>
            <person name="Berthelot C."/>
            <person name="Roest Crollius H."/>
            <person name="Guiguen Y."/>
        </authorList>
    </citation>
    <scope>NUCLEOTIDE SEQUENCE</scope>
    <source>
        <strain evidence="8">WJC10195</strain>
    </source>
</reference>
<evidence type="ECO:0000313" key="8">
    <source>
        <dbReference type="EMBL" id="KAJ8379818.1"/>
    </source>
</evidence>
<dbReference type="InterPro" id="IPR025907">
    <property type="entry name" value="Phostensin/Taperin_PP1-bd_dom"/>
</dbReference>
<feature type="region of interest" description="Disordered" evidence="5">
    <location>
        <begin position="641"/>
        <end position="680"/>
    </location>
</feature>
<feature type="compositionally biased region" description="Basic and acidic residues" evidence="5">
    <location>
        <begin position="46"/>
        <end position="57"/>
    </location>
</feature>
<dbReference type="Proteomes" id="UP001152622">
    <property type="component" value="Chromosome 1"/>
</dbReference>
<evidence type="ECO:0000313" key="9">
    <source>
        <dbReference type="Proteomes" id="UP001152622"/>
    </source>
</evidence>
<feature type="compositionally biased region" description="Basic and acidic residues" evidence="5">
    <location>
        <begin position="370"/>
        <end position="385"/>
    </location>
</feature>
<feature type="region of interest" description="Disordered" evidence="5">
    <location>
        <begin position="527"/>
        <end position="552"/>
    </location>
</feature>
<dbReference type="EMBL" id="JAINUF010000001">
    <property type="protein sequence ID" value="KAJ8379818.1"/>
    <property type="molecule type" value="Genomic_DNA"/>
</dbReference>
<gene>
    <name evidence="8" type="ORF">SKAU_G00005960</name>
</gene>